<dbReference type="Proteomes" id="UP001596112">
    <property type="component" value="Unassembled WGS sequence"/>
</dbReference>
<sequence length="218" mass="23557">MATPFRLHPEDRPDFEAVLHLALNSPDVRNALRPDPTGRTTARLRVRARGDADAIVSAAQREYRAYLDLRTFTRESTEQHRPADAGLLPAVAVLTPPVAASSSAILLVLGYTLQLMDVEGTLPDSLVTAGWTLALVASISAYVAMAGLVTTAVRRRGGSPPPARLEQTRLAWQQALLTQGMLPHLRRYLSEEQALRPAAQPPADFTTDSPADVPPAGR</sequence>
<reference evidence="4" key="1">
    <citation type="journal article" date="2019" name="Int. J. Syst. Evol. Microbiol.">
        <title>The Global Catalogue of Microorganisms (GCM) 10K type strain sequencing project: providing services to taxonomists for standard genome sequencing and annotation.</title>
        <authorList>
            <consortium name="The Broad Institute Genomics Platform"/>
            <consortium name="The Broad Institute Genome Sequencing Center for Infectious Disease"/>
            <person name="Wu L."/>
            <person name="Ma J."/>
        </authorList>
    </citation>
    <scope>NUCLEOTIDE SEQUENCE [LARGE SCALE GENOMIC DNA]</scope>
    <source>
        <strain evidence="4">JCM 9918</strain>
    </source>
</reference>
<name>A0ABW1B9Z4_9ACTN</name>
<feature type="transmembrane region" description="Helical" evidence="2">
    <location>
        <begin position="131"/>
        <end position="153"/>
    </location>
</feature>
<dbReference type="RefSeq" id="WP_272168437.1">
    <property type="nucleotide sequence ID" value="NZ_JAQOSL010000003.1"/>
</dbReference>
<evidence type="ECO:0000313" key="4">
    <source>
        <dbReference type="Proteomes" id="UP001596112"/>
    </source>
</evidence>
<protein>
    <recommendedName>
        <fullName evidence="5">TIGR04222 domain-containing membrane protein</fullName>
    </recommendedName>
</protein>
<accession>A0ABW1B9Z4</accession>
<feature type="transmembrane region" description="Helical" evidence="2">
    <location>
        <begin position="87"/>
        <end position="111"/>
    </location>
</feature>
<feature type="region of interest" description="Disordered" evidence="1">
    <location>
        <begin position="193"/>
        <end position="218"/>
    </location>
</feature>
<gene>
    <name evidence="3" type="ORF">ACFQGO_21200</name>
</gene>
<organism evidence="3 4">
    <name type="scientific">Streptomyces heilongjiangensis</name>
    <dbReference type="NCBI Taxonomy" id="945052"/>
    <lineage>
        <taxon>Bacteria</taxon>
        <taxon>Bacillati</taxon>
        <taxon>Actinomycetota</taxon>
        <taxon>Actinomycetes</taxon>
        <taxon>Kitasatosporales</taxon>
        <taxon>Streptomycetaceae</taxon>
        <taxon>Streptomyces</taxon>
    </lineage>
</organism>
<evidence type="ECO:0000256" key="2">
    <source>
        <dbReference type="SAM" id="Phobius"/>
    </source>
</evidence>
<evidence type="ECO:0008006" key="5">
    <source>
        <dbReference type="Google" id="ProtNLM"/>
    </source>
</evidence>
<keyword evidence="2" id="KW-0812">Transmembrane</keyword>
<proteinExistence type="predicted"/>
<comment type="caution">
    <text evidence="3">The sequence shown here is derived from an EMBL/GenBank/DDBJ whole genome shotgun (WGS) entry which is preliminary data.</text>
</comment>
<keyword evidence="2" id="KW-1133">Transmembrane helix</keyword>
<keyword evidence="2" id="KW-0472">Membrane</keyword>
<keyword evidence="4" id="KW-1185">Reference proteome</keyword>
<evidence type="ECO:0000313" key="3">
    <source>
        <dbReference type="EMBL" id="MFC5809990.1"/>
    </source>
</evidence>
<dbReference type="EMBL" id="JBHSNZ010000014">
    <property type="protein sequence ID" value="MFC5809990.1"/>
    <property type="molecule type" value="Genomic_DNA"/>
</dbReference>
<evidence type="ECO:0000256" key="1">
    <source>
        <dbReference type="SAM" id="MobiDB-lite"/>
    </source>
</evidence>